<evidence type="ECO:0000256" key="5">
    <source>
        <dbReference type="ARBA" id="ARBA00022842"/>
    </source>
</evidence>
<accession>A0ABP9QS53</accession>
<dbReference type="SUPFAM" id="SSF53098">
    <property type="entry name" value="Ribonuclease H-like"/>
    <property type="match status" value="1"/>
</dbReference>
<dbReference type="SMART" id="SM00474">
    <property type="entry name" value="35EXOc"/>
    <property type="match status" value="1"/>
</dbReference>
<evidence type="ECO:0000256" key="4">
    <source>
        <dbReference type="ARBA" id="ARBA00022839"/>
    </source>
</evidence>
<dbReference type="InterPro" id="IPR002562">
    <property type="entry name" value="3'-5'_exonuclease_dom"/>
</dbReference>
<comment type="caution">
    <text evidence="9">The sequence shown here is derived from an EMBL/GenBank/DDBJ whole genome shotgun (WGS) entry which is preliminary data.</text>
</comment>
<name>A0ABP9QS53_9RHOO</name>
<dbReference type="Pfam" id="PF01612">
    <property type="entry name" value="DNA_pol_A_exo1"/>
    <property type="match status" value="1"/>
</dbReference>
<evidence type="ECO:0000256" key="3">
    <source>
        <dbReference type="ARBA" id="ARBA00022801"/>
    </source>
</evidence>
<dbReference type="Proteomes" id="UP001500547">
    <property type="component" value="Unassembled WGS sequence"/>
</dbReference>
<keyword evidence="5" id="KW-0460">Magnesium</keyword>
<keyword evidence="1" id="KW-0540">Nuclease</keyword>
<evidence type="ECO:0000313" key="9">
    <source>
        <dbReference type="EMBL" id="GAA5166449.1"/>
    </source>
</evidence>
<evidence type="ECO:0000256" key="6">
    <source>
        <dbReference type="ARBA" id="ARBA00040531"/>
    </source>
</evidence>
<dbReference type="InterPro" id="IPR012337">
    <property type="entry name" value="RNaseH-like_sf"/>
</dbReference>
<keyword evidence="10" id="KW-1185">Reference proteome</keyword>
<dbReference type="InterPro" id="IPR036397">
    <property type="entry name" value="RNaseH_sf"/>
</dbReference>
<protein>
    <recommendedName>
        <fullName evidence="6">3'-5' exonuclease</fullName>
    </recommendedName>
    <alternativeName>
        <fullName evidence="7">Werner Syndrome-like exonuclease</fullName>
    </alternativeName>
</protein>
<keyword evidence="2" id="KW-0479">Metal-binding</keyword>
<evidence type="ECO:0000313" key="10">
    <source>
        <dbReference type="Proteomes" id="UP001500547"/>
    </source>
</evidence>
<evidence type="ECO:0000256" key="1">
    <source>
        <dbReference type="ARBA" id="ARBA00022722"/>
    </source>
</evidence>
<sequence length="203" mass="22014">MKKKGPSKEETDLLPPFPVLTLAQIVVPVSAAEFEAARDEILSAGVAGFDTEARPTFHVGQVSDGPHVVQFAIAGKAFIFQTHRAEGHDSLIALLQSRELLKAGFGLQSDRGQIKAKLGVHPQSLLDLDSVFRKDGYSGDMGVRAAIGLVLGQRFHKSKKVTTSNWSLRELSAQQLLYAANDAYAAFAVYEGLRTTRPELLKA</sequence>
<evidence type="ECO:0000256" key="2">
    <source>
        <dbReference type="ARBA" id="ARBA00022723"/>
    </source>
</evidence>
<dbReference type="RefSeq" id="WP_345533165.1">
    <property type="nucleotide sequence ID" value="NZ_BAABLD010000008.1"/>
</dbReference>
<dbReference type="InterPro" id="IPR051132">
    <property type="entry name" value="3-5_Exonuclease_domain"/>
</dbReference>
<proteinExistence type="predicted"/>
<gene>
    <name evidence="9" type="ORF">GCM10025770_23600</name>
</gene>
<dbReference type="EMBL" id="BAABLD010000008">
    <property type="protein sequence ID" value="GAA5166449.1"/>
    <property type="molecule type" value="Genomic_DNA"/>
</dbReference>
<evidence type="ECO:0000256" key="7">
    <source>
        <dbReference type="ARBA" id="ARBA00042761"/>
    </source>
</evidence>
<reference evidence="10" key="1">
    <citation type="journal article" date="2019" name="Int. J. Syst. Evol. Microbiol.">
        <title>The Global Catalogue of Microorganisms (GCM) 10K type strain sequencing project: providing services to taxonomists for standard genome sequencing and annotation.</title>
        <authorList>
            <consortium name="The Broad Institute Genomics Platform"/>
            <consortium name="The Broad Institute Genome Sequencing Center for Infectious Disease"/>
            <person name="Wu L."/>
            <person name="Ma J."/>
        </authorList>
    </citation>
    <scope>NUCLEOTIDE SEQUENCE [LARGE SCALE GENOMIC DNA]</scope>
    <source>
        <strain evidence="10">JCM 18715</strain>
    </source>
</reference>
<feature type="domain" description="3'-5' exonuclease" evidence="8">
    <location>
        <begin position="25"/>
        <end position="198"/>
    </location>
</feature>
<dbReference type="PANTHER" id="PTHR13620:SF109">
    <property type="entry name" value="3'-5' EXONUCLEASE"/>
    <property type="match status" value="1"/>
</dbReference>
<keyword evidence="4" id="KW-0269">Exonuclease</keyword>
<organism evidence="9 10">
    <name type="scientific">Viridibacterium curvum</name>
    <dbReference type="NCBI Taxonomy" id="1101404"/>
    <lineage>
        <taxon>Bacteria</taxon>
        <taxon>Pseudomonadati</taxon>
        <taxon>Pseudomonadota</taxon>
        <taxon>Betaproteobacteria</taxon>
        <taxon>Rhodocyclales</taxon>
        <taxon>Rhodocyclaceae</taxon>
        <taxon>Viridibacterium</taxon>
    </lineage>
</organism>
<dbReference type="Gene3D" id="3.30.420.10">
    <property type="entry name" value="Ribonuclease H-like superfamily/Ribonuclease H"/>
    <property type="match status" value="1"/>
</dbReference>
<evidence type="ECO:0000259" key="8">
    <source>
        <dbReference type="SMART" id="SM00474"/>
    </source>
</evidence>
<dbReference type="PANTHER" id="PTHR13620">
    <property type="entry name" value="3-5 EXONUCLEASE"/>
    <property type="match status" value="1"/>
</dbReference>
<dbReference type="CDD" id="cd06141">
    <property type="entry name" value="WRN_exo"/>
    <property type="match status" value="1"/>
</dbReference>
<keyword evidence="3" id="KW-0378">Hydrolase</keyword>